<dbReference type="KEGG" id="tak:Tharo_0016"/>
<feature type="region of interest" description="Disordered" evidence="1">
    <location>
        <begin position="1"/>
        <end position="23"/>
    </location>
</feature>
<evidence type="ECO:0000313" key="3">
    <source>
        <dbReference type="Proteomes" id="UP000241885"/>
    </source>
</evidence>
<protein>
    <submittedName>
        <fullName evidence="2">Uncharacterized protein</fullName>
    </submittedName>
</protein>
<accession>A0A2R4BI15</accession>
<dbReference type="Proteomes" id="UP000241885">
    <property type="component" value="Chromosome"/>
</dbReference>
<evidence type="ECO:0000256" key="1">
    <source>
        <dbReference type="SAM" id="MobiDB-lite"/>
    </source>
</evidence>
<dbReference type="EMBL" id="CP028339">
    <property type="protein sequence ID" value="AVR86968.1"/>
    <property type="molecule type" value="Genomic_DNA"/>
</dbReference>
<name>A0A2R4BI15_THAAR</name>
<proteinExistence type="predicted"/>
<organism evidence="2 3">
    <name type="scientific">Thauera aromatica K172</name>
    <dbReference type="NCBI Taxonomy" id="44139"/>
    <lineage>
        <taxon>Bacteria</taxon>
        <taxon>Pseudomonadati</taxon>
        <taxon>Pseudomonadota</taxon>
        <taxon>Betaproteobacteria</taxon>
        <taxon>Rhodocyclales</taxon>
        <taxon>Zoogloeaceae</taxon>
        <taxon>Thauera</taxon>
    </lineage>
</organism>
<gene>
    <name evidence="2" type="ORF">Tharo_0016</name>
</gene>
<keyword evidence="3" id="KW-1185">Reference proteome</keyword>
<dbReference type="AlphaFoldDB" id="A0A2R4BI15"/>
<sequence length="123" mass="13525">MEPRWRPVPDFRPSSGSGARAGPICRSGRCPYRSRRARAPIKAEGRTDCPSWPTIRPFPPIEHRVTLPARLRSALCRASLRAGAGLRARGILSPLRDLATQLAFKVTGSPAVLFQAVRGYHRG</sequence>
<evidence type="ECO:0000313" key="2">
    <source>
        <dbReference type="EMBL" id="AVR86968.1"/>
    </source>
</evidence>
<reference evidence="2 3" key="1">
    <citation type="submission" date="2018-03" db="EMBL/GenBank/DDBJ databases">
        <title>Complete genome sequence of Thauera aromatica, a model organism for studying aromatic compound degradation under denitrifying conditions.</title>
        <authorList>
            <person name="Lo H.-Y."/>
            <person name="Goris T."/>
            <person name="Boll M."/>
            <person name="Mueller J.A."/>
        </authorList>
    </citation>
    <scope>NUCLEOTIDE SEQUENCE [LARGE SCALE GENOMIC DNA]</scope>
    <source>
        <strain evidence="2 3">K172</strain>
    </source>
</reference>